<feature type="transmembrane region" description="Helical" evidence="6">
    <location>
        <begin position="132"/>
        <end position="156"/>
    </location>
</feature>
<proteinExistence type="predicted"/>
<dbReference type="AlphaFoldDB" id="A0A6C2U5I8"/>
<sequence length="515" mass="57099">MQKFHSDNSVKRVMKNGFFTALRFGVYLLTGIFFIPFLVKRYGSGEYGLIALAGFLTQYVGMISGCVGSAIARYLNIALNRNDWKEASEIFTTALVSIAGLVLIQLPIYIFFVWKLDWLIDFPLEVASDFRILVICNILIFLISTLTGVLFTPLGAANRLDLGAKIDVVRQILRVVLLVGSIHFLGARLWIIGVVDLGLTLANSVLGFWLYRRFASQLEFRVGLFSRRWIRPVLDMAGWSLVSMLGFSLFVKTDVWMINRFVSKEMSGVYAALLVWPNLVKQVGGMVGGLVAPVFTIDYAKGNLDRMRNTCLISSQILSYAVAYGCGVFVVGSSGLIHLWLGKEFIEYSFWVKLMVGQLAFTISGSIVWHIFVTIGKTKYMGLGNLIPGTVNIILSLLLIHMGYGTLGVLCGTLGAVFLKENLLFPIWISKEVGIPYAKFVAIYLRSGVVLGLVYVSGRFFLPPASDFSIIRLATVALVSIVVILPAVYLMTGRVERSAIYQFIVTRIGSWKVSA</sequence>
<keyword evidence="3 6" id="KW-0812">Transmembrane</keyword>
<feature type="transmembrane region" description="Helical" evidence="6">
    <location>
        <begin position="393"/>
        <end position="419"/>
    </location>
</feature>
<dbReference type="PANTHER" id="PTHR30250">
    <property type="entry name" value="PST FAMILY PREDICTED COLANIC ACID TRANSPORTER"/>
    <property type="match status" value="1"/>
</dbReference>
<accession>A0A6C2U5I8</accession>
<feature type="transmembrane region" description="Helical" evidence="6">
    <location>
        <begin position="232"/>
        <end position="251"/>
    </location>
</feature>
<feature type="transmembrane region" description="Helical" evidence="6">
    <location>
        <begin position="168"/>
        <end position="185"/>
    </location>
</feature>
<name>A0A6C2U5I8_PONDE</name>
<protein>
    <submittedName>
        <fullName evidence="7">Putative membrane protein EpsK</fullName>
    </submittedName>
</protein>
<keyword evidence="2" id="KW-1003">Cell membrane</keyword>
<dbReference type="EMBL" id="CAAHFG010000002">
    <property type="protein sequence ID" value="VGO14801.1"/>
    <property type="molecule type" value="Genomic_DNA"/>
</dbReference>
<reference evidence="7 8" key="1">
    <citation type="submission" date="2019-04" db="EMBL/GenBank/DDBJ databases">
        <authorList>
            <person name="Van Vliet M D."/>
        </authorList>
    </citation>
    <scope>NUCLEOTIDE SEQUENCE [LARGE SCALE GENOMIC DNA]</scope>
    <source>
        <strain evidence="7 8">F1</strain>
    </source>
</reference>
<evidence type="ECO:0000256" key="3">
    <source>
        <dbReference type="ARBA" id="ARBA00022692"/>
    </source>
</evidence>
<feature type="transmembrane region" description="Helical" evidence="6">
    <location>
        <begin position="59"/>
        <end position="79"/>
    </location>
</feature>
<feature type="transmembrane region" description="Helical" evidence="6">
    <location>
        <begin position="91"/>
        <end position="112"/>
    </location>
</feature>
<keyword evidence="4 6" id="KW-1133">Transmembrane helix</keyword>
<dbReference type="Proteomes" id="UP000366872">
    <property type="component" value="Unassembled WGS sequence"/>
</dbReference>
<gene>
    <name evidence="7" type="primary">epsK</name>
    <name evidence="7" type="ORF">PDESU_03370</name>
</gene>
<feature type="transmembrane region" description="Helical" evidence="6">
    <location>
        <begin position="21"/>
        <end position="39"/>
    </location>
</feature>
<keyword evidence="5 6" id="KW-0472">Membrane</keyword>
<evidence type="ECO:0000313" key="7">
    <source>
        <dbReference type="EMBL" id="VGO14801.1"/>
    </source>
</evidence>
<dbReference type="InterPro" id="IPR050833">
    <property type="entry name" value="Poly_Biosynth_Transport"/>
</dbReference>
<evidence type="ECO:0000256" key="1">
    <source>
        <dbReference type="ARBA" id="ARBA00004651"/>
    </source>
</evidence>
<evidence type="ECO:0000313" key="8">
    <source>
        <dbReference type="Proteomes" id="UP000366872"/>
    </source>
</evidence>
<evidence type="ECO:0000256" key="6">
    <source>
        <dbReference type="SAM" id="Phobius"/>
    </source>
</evidence>
<dbReference type="GO" id="GO:0005886">
    <property type="term" value="C:plasma membrane"/>
    <property type="evidence" value="ECO:0007669"/>
    <property type="project" value="UniProtKB-SubCell"/>
</dbReference>
<feature type="transmembrane region" description="Helical" evidence="6">
    <location>
        <begin position="440"/>
        <end position="458"/>
    </location>
</feature>
<keyword evidence="8" id="KW-1185">Reference proteome</keyword>
<evidence type="ECO:0000256" key="2">
    <source>
        <dbReference type="ARBA" id="ARBA00022475"/>
    </source>
</evidence>
<feature type="transmembrane region" description="Helical" evidence="6">
    <location>
        <begin position="470"/>
        <end position="491"/>
    </location>
</feature>
<comment type="subcellular location">
    <subcellularLocation>
        <location evidence="1">Cell membrane</location>
        <topology evidence="1">Multi-pass membrane protein</topology>
    </subcellularLocation>
</comment>
<feature type="transmembrane region" description="Helical" evidence="6">
    <location>
        <begin position="317"/>
        <end position="341"/>
    </location>
</feature>
<organism evidence="7 8">
    <name type="scientific">Pontiella desulfatans</name>
    <dbReference type="NCBI Taxonomy" id="2750659"/>
    <lineage>
        <taxon>Bacteria</taxon>
        <taxon>Pseudomonadati</taxon>
        <taxon>Kiritimatiellota</taxon>
        <taxon>Kiritimatiellia</taxon>
        <taxon>Kiritimatiellales</taxon>
        <taxon>Pontiellaceae</taxon>
        <taxon>Pontiella</taxon>
    </lineage>
</organism>
<evidence type="ECO:0000256" key="5">
    <source>
        <dbReference type="ARBA" id="ARBA00023136"/>
    </source>
</evidence>
<dbReference type="PANTHER" id="PTHR30250:SF26">
    <property type="entry name" value="PSMA PROTEIN"/>
    <property type="match status" value="1"/>
</dbReference>
<evidence type="ECO:0000256" key="4">
    <source>
        <dbReference type="ARBA" id="ARBA00022989"/>
    </source>
</evidence>
<feature type="transmembrane region" description="Helical" evidence="6">
    <location>
        <begin position="350"/>
        <end position="373"/>
    </location>
</feature>